<feature type="transmembrane region" description="Helical" evidence="1">
    <location>
        <begin position="52"/>
        <end position="70"/>
    </location>
</feature>
<keyword evidence="1" id="KW-0472">Membrane</keyword>
<evidence type="ECO:0000313" key="2">
    <source>
        <dbReference type="EMBL" id="KTD34655.1"/>
    </source>
</evidence>
<dbReference type="Pfam" id="PF02592">
    <property type="entry name" value="Vut_1"/>
    <property type="match status" value="1"/>
</dbReference>
<sequence>MNNSIGKSKTPLQYKVFHTLLGFAVFFFLITVPAEAQVIQIHGILTSSELLWWPVVFFVLRLIHGIYGFAYLRHAVYAVLLFHAIYVLFLKFAIWLPASSFWKMQEPYTLVLGRDFLYLIKSSLFLWVCALLPIRLASPANHKYYGYIFWVSLVAFCFLDMGWLNMHKNTPDTQIVVPLLIFGLLNIFYNWLSVVIARIEHIESPIQSDRHLFKFQLPQVLKNDGNTFKYHHMLFCSSIVFFIASKTMAAKFISIGFLTINVGGIVFSLAYLAADMMTDVYGIERTKQMVLFVIFCNLLFVFDVWVTNMLAIGENDPYRAILHNQARMFIASATAFFLGMTINSTVISLIKSRQRKRGISLKKEFITTVWTRIATSSAFGIIIDVSLFSLVAFYGIVPTEKLASVIVFEDAYKISYEVFLAPVSILMIYFLKVKEKVDIYDELSNLNPFRIDTNYKVSANKFAENYMKPAERNDG</sequence>
<feature type="transmembrane region" description="Helical" evidence="1">
    <location>
        <begin position="328"/>
        <end position="350"/>
    </location>
</feature>
<dbReference type="AlphaFoldDB" id="A0A378K0B5"/>
<dbReference type="EMBL" id="LNYN01000019">
    <property type="protein sequence ID" value="KTD34655.1"/>
    <property type="molecule type" value="Genomic_DNA"/>
</dbReference>
<dbReference type="PANTHER" id="PTHR34300:SF2">
    <property type="entry name" value="QUEUOSINE PRECURSOR TRANSPORTER-RELATED"/>
    <property type="match status" value="1"/>
</dbReference>
<feature type="transmembrane region" description="Helical" evidence="1">
    <location>
        <begin position="230"/>
        <end position="249"/>
    </location>
</feature>
<feature type="transmembrane region" description="Helical" evidence="1">
    <location>
        <begin position="370"/>
        <end position="394"/>
    </location>
</feature>
<feature type="transmembrane region" description="Helical" evidence="1">
    <location>
        <begin position="77"/>
        <end position="96"/>
    </location>
</feature>
<feature type="transmembrane region" description="Helical" evidence="1">
    <location>
        <begin position="255"/>
        <end position="277"/>
    </location>
</feature>
<evidence type="ECO:0000313" key="3">
    <source>
        <dbReference type="EMBL" id="STX61261.1"/>
    </source>
</evidence>
<proteinExistence type="predicted"/>
<organism evidence="3 5">
    <name type="scientific">Legionella moravica</name>
    <dbReference type="NCBI Taxonomy" id="39962"/>
    <lineage>
        <taxon>Bacteria</taxon>
        <taxon>Pseudomonadati</taxon>
        <taxon>Pseudomonadota</taxon>
        <taxon>Gammaproteobacteria</taxon>
        <taxon>Legionellales</taxon>
        <taxon>Legionellaceae</taxon>
        <taxon>Legionella</taxon>
    </lineage>
</organism>
<dbReference type="EMBL" id="UGOG01000001">
    <property type="protein sequence ID" value="STX61261.1"/>
    <property type="molecule type" value="Genomic_DNA"/>
</dbReference>
<evidence type="ECO:0000256" key="1">
    <source>
        <dbReference type="SAM" id="Phobius"/>
    </source>
</evidence>
<name>A0A378K0B5_9GAMM</name>
<evidence type="ECO:0000313" key="5">
    <source>
        <dbReference type="Proteomes" id="UP000254040"/>
    </source>
</evidence>
<feature type="transmembrane region" description="Helical" evidence="1">
    <location>
        <begin position="144"/>
        <end position="163"/>
    </location>
</feature>
<dbReference type="PANTHER" id="PTHR34300">
    <property type="entry name" value="QUEUOSINE PRECURSOR TRANSPORTER-RELATED"/>
    <property type="match status" value="1"/>
</dbReference>
<dbReference type="Proteomes" id="UP000254040">
    <property type="component" value="Unassembled WGS sequence"/>
</dbReference>
<keyword evidence="4" id="KW-1185">Reference proteome</keyword>
<keyword evidence="1" id="KW-1133">Transmembrane helix</keyword>
<dbReference type="InterPro" id="IPR003744">
    <property type="entry name" value="YhhQ"/>
</dbReference>
<accession>A0A378K0B5</accession>
<dbReference type="Proteomes" id="UP000054985">
    <property type="component" value="Unassembled WGS sequence"/>
</dbReference>
<feature type="transmembrane region" description="Helical" evidence="1">
    <location>
        <begin position="414"/>
        <end position="431"/>
    </location>
</feature>
<feature type="transmembrane region" description="Helical" evidence="1">
    <location>
        <begin position="116"/>
        <end position="137"/>
    </location>
</feature>
<dbReference type="STRING" id="39962.Lmor_1188"/>
<dbReference type="OrthoDB" id="9805479at2"/>
<keyword evidence="1" id="KW-0812">Transmembrane</keyword>
<evidence type="ECO:0000313" key="4">
    <source>
        <dbReference type="Proteomes" id="UP000054985"/>
    </source>
</evidence>
<reference evidence="3 5" key="2">
    <citation type="submission" date="2018-06" db="EMBL/GenBank/DDBJ databases">
        <authorList>
            <consortium name="Pathogen Informatics"/>
            <person name="Doyle S."/>
        </authorList>
    </citation>
    <scope>NUCLEOTIDE SEQUENCE [LARGE SCALE GENOMIC DNA]</scope>
    <source>
        <strain evidence="3 5">NCTC12239</strain>
    </source>
</reference>
<feature type="transmembrane region" description="Helical" evidence="1">
    <location>
        <begin position="289"/>
        <end position="308"/>
    </location>
</feature>
<gene>
    <name evidence="2" type="ORF">Lmor_1188</name>
    <name evidence="3" type="ORF">NCTC12239_00167</name>
</gene>
<reference evidence="2 4" key="1">
    <citation type="submission" date="2015-11" db="EMBL/GenBank/DDBJ databases">
        <title>Genomic analysis of 38 Legionella species identifies large and diverse effector repertoires.</title>
        <authorList>
            <person name="Burstein D."/>
            <person name="Amaro F."/>
            <person name="Zusman T."/>
            <person name="Lifshitz Z."/>
            <person name="Cohen O."/>
            <person name="Gilbert J.A."/>
            <person name="Pupko T."/>
            <person name="Shuman H.A."/>
            <person name="Segal G."/>
        </authorList>
    </citation>
    <scope>NUCLEOTIDE SEQUENCE [LARGE SCALE GENOMIC DNA]</scope>
    <source>
        <strain evidence="2 4">ATCC 43877</strain>
    </source>
</reference>
<protein>
    <submittedName>
        <fullName evidence="3">Conserved hypothetical integral membrane protein</fullName>
    </submittedName>
</protein>
<feature type="transmembrane region" description="Helical" evidence="1">
    <location>
        <begin position="175"/>
        <end position="197"/>
    </location>
</feature>